<gene>
    <name evidence="1" type="ORF">V6N11_055352</name>
</gene>
<sequence length="282" mass="31392">MQIEISVGNEVYQARAYEIYFIKVPVGHKPSCMGKNADQKNPVVLEKSSSESSASSDQVELTARLVEKSDLVGCRTEENLEDSGFGGFSTRGLGDGSTKSQCKEHMPKWVVVKGGAARLSYSNPKEDCPCLKQPVADLNSMGLQGIDLSNNYDVELAVNRADDEDPNNLSPGGAVMAQEVLVDNHVILIGSKEVEREELSGRISPVLEHREKDHVTLEVSNNNQTRVWNFHFAVYWHGVLLRIMVLSKLRKNGLLLSTDIDTRKWLERVFCKPVGVSRQMLY</sequence>
<evidence type="ECO:0000313" key="2">
    <source>
        <dbReference type="Proteomes" id="UP001396334"/>
    </source>
</evidence>
<organism evidence="1 2">
    <name type="scientific">Hibiscus sabdariffa</name>
    <name type="common">roselle</name>
    <dbReference type="NCBI Taxonomy" id="183260"/>
    <lineage>
        <taxon>Eukaryota</taxon>
        <taxon>Viridiplantae</taxon>
        <taxon>Streptophyta</taxon>
        <taxon>Embryophyta</taxon>
        <taxon>Tracheophyta</taxon>
        <taxon>Spermatophyta</taxon>
        <taxon>Magnoliopsida</taxon>
        <taxon>eudicotyledons</taxon>
        <taxon>Gunneridae</taxon>
        <taxon>Pentapetalae</taxon>
        <taxon>rosids</taxon>
        <taxon>malvids</taxon>
        <taxon>Malvales</taxon>
        <taxon>Malvaceae</taxon>
        <taxon>Malvoideae</taxon>
        <taxon>Hibiscus</taxon>
    </lineage>
</organism>
<reference evidence="1 2" key="1">
    <citation type="journal article" date="2024" name="G3 (Bethesda)">
        <title>Genome assembly of Hibiscus sabdariffa L. provides insights into metabolisms of medicinal natural products.</title>
        <authorList>
            <person name="Kim T."/>
        </authorList>
    </citation>
    <scope>NUCLEOTIDE SEQUENCE [LARGE SCALE GENOMIC DNA]</scope>
    <source>
        <strain evidence="1">TK-2024</strain>
        <tissue evidence="1">Old leaves</tissue>
    </source>
</reference>
<dbReference type="EMBL" id="JBBPBN010000061">
    <property type="protein sequence ID" value="KAK8987035.1"/>
    <property type="molecule type" value="Genomic_DNA"/>
</dbReference>
<name>A0ABR2PF10_9ROSI</name>
<evidence type="ECO:0000313" key="1">
    <source>
        <dbReference type="EMBL" id="KAK8987035.1"/>
    </source>
</evidence>
<accession>A0ABR2PF10</accession>
<dbReference type="Proteomes" id="UP001396334">
    <property type="component" value="Unassembled WGS sequence"/>
</dbReference>
<proteinExistence type="predicted"/>
<comment type="caution">
    <text evidence="1">The sequence shown here is derived from an EMBL/GenBank/DDBJ whole genome shotgun (WGS) entry which is preliminary data.</text>
</comment>
<protein>
    <submittedName>
        <fullName evidence="1">Uncharacterized protein</fullName>
    </submittedName>
</protein>
<keyword evidence="2" id="KW-1185">Reference proteome</keyword>